<proteinExistence type="inferred from homology"/>
<name>A0A1G2MSX5_9BACT</name>
<dbReference type="SUPFAM" id="SSF54189">
    <property type="entry name" value="Ribosomal proteins S24e, L23 and L15e"/>
    <property type="match status" value="1"/>
</dbReference>
<dbReference type="Pfam" id="PF00276">
    <property type="entry name" value="Ribosomal_L23"/>
    <property type="match status" value="1"/>
</dbReference>
<comment type="similarity">
    <text evidence="1">Belongs to the universal ribosomal protein uL23 family.</text>
</comment>
<sequence>MLVRPRITEKAAALSERGVYSFEVSSEATAREVVSAISNLYKVKPLKINFATMPAKKLFVRGKVGFKPGIRKAYVYLKKGDKIEIM</sequence>
<evidence type="ECO:0000256" key="3">
    <source>
        <dbReference type="ARBA" id="ARBA00023274"/>
    </source>
</evidence>
<comment type="caution">
    <text evidence="5">The sequence shown here is derived from an EMBL/GenBank/DDBJ whole genome shotgun (WGS) entry which is preliminary data.</text>
</comment>
<dbReference type="InterPro" id="IPR012677">
    <property type="entry name" value="Nucleotide-bd_a/b_plait_sf"/>
</dbReference>
<dbReference type="GO" id="GO:0005840">
    <property type="term" value="C:ribosome"/>
    <property type="evidence" value="ECO:0007669"/>
    <property type="project" value="UniProtKB-KW"/>
</dbReference>
<evidence type="ECO:0000313" key="6">
    <source>
        <dbReference type="Proteomes" id="UP000177943"/>
    </source>
</evidence>
<evidence type="ECO:0000256" key="4">
    <source>
        <dbReference type="ARBA" id="ARBA00035481"/>
    </source>
</evidence>
<evidence type="ECO:0000256" key="2">
    <source>
        <dbReference type="ARBA" id="ARBA00022980"/>
    </source>
</evidence>
<dbReference type="EMBL" id="MHRP01000026">
    <property type="protein sequence ID" value="OHA26834.1"/>
    <property type="molecule type" value="Genomic_DNA"/>
</dbReference>
<evidence type="ECO:0000256" key="1">
    <source>
        <dbReference type="ARBA" id="ARBA00006700"/>
    </source>
</evidence>
<evidence type="ECO:0000313" key="5">
    <source>
        <dbReference type="EMBL" id="OHA26834.1"/>
    </source>
</evidence>
<dbReference type="Proteomes" id="UP000177943">
    <property type="component" value="Unassembled WGS sequence"/>
</dbReference>
<protein>
    <recommendedName>
        <fullName evidence="4">50S ribosomal protein L23</fullName>
    </recommendedName>
</protein>
<accession>A0A1G2MSX5</accession>
<organism evidence="5 6">
    <name type="scientific">Candidatus Taylorbacteria bacterium RIFCSPHIGHO2_02_FULL_45_35</name>
    <dbReference type="NCBI Taxonomy" id="1802311"/>
    <lineage>
        <taxon>Bacteria</taxon>
        <taxon>Candidatus Tayloriibacteriota</taxon>
    </lineage>
</organism>
<dbReference type="AlphaFoldDB" id="A0A1G2MSX5"/>
<keyword evidence="2 5" id="KW-0689">Ribosomal protein</keyword>
<dbReference type="InterPro" id="IPR013025">
    <property type="entry name" value="Ribosomal_uL23-like"/>
</dbReference>
<dbReference type="GO" id="GO:0006412">
    <property type="term" value="P:translation"/>
    <property type="evidence" value="ECO:0007669"/>
    <property type="project" value="InterPro"/>
</dbReference>
<dbReference type="InterPro" id="IPR012678">
    <property type="entry name" value="Ribosomal_uL23/eL15/eS24_sf"/>
</dbReference>
<keyword evidence="3" id="KW-0687">Ribonucleoprotein</keyword>
<gene>
    <name evidence="5" type="ORF">A3D56_02690</name>
</gene>
<dbReference type="GO" id="GO:0003735">
    <property type="term" value="F:structural constituent of ribosome"/>
    <property type="evidence" value="ECO:0007669"/>
    <property type="project" value="InterPro"/>
</dbReference>
<dbReference type="GO" id="GO:1990904">
    <property type="term" value="C:ribonucleoprotein complex"/>
    <property type="evidence" value="ECO:0007669"/>
    <property type="project" value="UniProtKB-KW"/>
</dbReference>
<reference evidence="5 6" key="1">
    <citation type="journal article" date="2016" name="Nat. Commun.">
        <title>Thousands of microbial genomes shed light on interconnected biogeochemical processes in an aquifer system.</title>
        <authorList>
            <person name="Anantharaman K."/>
            <person name="Brown C.T."/>
            <person name="Hug L.A."/>
            <person name="Sharon I."/>
            <person name="Castelle C.J."/>
            <person name="Probst A.J."/>
            <person name="Thomas B.C."/>
            <person name="Singh A."/>
            <person name="Wilkins M.J."/>
            <person name="Karaoz U."/>
            <person name="Brodie E.L."/>
            <person name="Williams K.H."/>
            <person name="Hubbard S.S."/>
            <person name="Banfield J.F."/>
        </authorList>
    </citation>
    <scope>NUCLEOTIDE SEQUENCE [LARGE SCALE GENOMIC DNA]</scope>
</reference>
<dbReference type="Gene3D" id="3.30.70.330">
    <property type="match status" value="1"/>
</dbReference>